<dbReference type="InterPro" id="IPR036249">
    <property type="entry name" value="Thioredoxin-like_sf"/>
</dbReference>
<feature type="domain" description="Thioredoxin" evidence="2">
    <location>
        <begin position="465"/>
        <end position="603"/>
    </location>
</feature>
<keyword evidence="4" id="KW-1185">Reference proteome</keyword>
<proteinExistence type="predicted"/>
<dbReference type="InterPro" id="IPR050553">
    <property type="entry name" value="Thioredoxin_ResA/DsbE_sf"/>
</dbReference>
<dbReference type="Proteomes" id="UP000215002">
    <property type="component" value="Chromosome"/>
</dbReference>
<gene>
    <name evidence="3" type="ORF">MuYL_3618</name>
</gene>
<dbReference type="CDD" id="cd02966">
    <property type="entry name" value="TlpA_like_family"/>
    <property type="match status" value="1"/>
</dbReference>
<dbReference type="InterPro" id="IPR013766">
    <property type="entry name" value="Thioredoxin_domain"/>
</dbReference>
<name>A0A223P058_9SPHI</name>
<dbReference type="SUPFAM" id="SSF52833">
    <property type="entry name" value="Thioredoxin-like"/>
    <property type="match status" value="1"/>
</dbReference>
<accession>A0A223P058</accession>
<sequence>MKKYLFITVALFGFRMAVIAQVSTISPEKPSVTDEIAIGYNCTDANASLNGREPVYARITTCLRDGATNNFHVLMAGTNGRLAAQFKLPVSAASFKVEFYTLNKDDDKAGFNKLVYKPNHQTEVEGAYMAALFDDNPDSIFRKELVHYPDNYLAWAKFINVVAMIKDHAAGKAQVEGLIKKLTLSIKASNHPDAGLLAALCIGNAKTGNLAEGKKYLYQLFSKFPENEETAFAFSIYNYEYYKSSRKDVEEDIRTKLKEIFIAHPEAGISRDINVFYYIKDDRKIPVATFEKVLLPQYENDKVSYYALTSMPELYIDRNEKLDSAGRMLKKAIALFQSGGINHRYRLNYSHYQQDVPLMYMDLAKIDLARKNYQDAVTNSSAGIALLTGGSAEGNFMPLLLQLRANAYKQAGNANLAMEDYRKLYKYGVLAALDSMKMLFPFCSLKQKTFAEFVTSLKPSGAQSTTAEERVPDFTASDLAGKPVHLSDFKGKLVVLNIWSIGCGPCIAEMPELNKLVKQFSSQPNVVFIALSGDKTENLVKFLKSREFNYRVLNNAPKLADSFQTNALPVHMVIGKNGEVISQSIGARDNIRDFLQQVINANL</sequence>
<dbReference type="InterPro" id="IPR000866">
    <property type="entry name" value="AhpC/TSA"/>
</dbReference>
<dbReference type="RefSeq" id="WP_094571673.1">
    <property type="nucleotide sequence ID" value="NZ_CP022743.1"/>
</dbReference>
<dbReference type="AlphaFoldDB" id="A0A223P058"/>
<dbReference type="KEGG" id="muc:MuYL_3618"/>
<dbReference type="EMBL" id="CP022743">
    <property type="protein sequence ID" value="ASU35503.1"/>
    <property type="molecule type" value="Genomic_DNA"/>
</dbReference>
<evidence type="ECO:0000259" key="2">
    <source>
        <dbReference type="PROSITE" id="PS51352"/>
    </source>
</evidence>
<feature type="signal peptide" evidence="1">
    <location>
        <begin position="1"/>
        <end position="20"/>
    </location>
</feature>
<dbReference type="PANTHER" id="PTHR42852:SF13">
    <property type="entry name" value="PROTEIN DIPZ"/>
    <property type="match status" value="1"/>
</dbReference>
<reference evidence="3 4" key="1">
    <citation type="submission" date="2017-08" db="EMBL/GenBank/DDBJ databases">
        <title>Complete genome sequence of Mucilaginibacter sp. strain BJC16-A31.</title>
        <authorList>
            <consortium name="Henan University of Science and Technology"/>
            <person name="You X."/>
        </authorList>
    </citation>
    <scope>NUCLEOTIDE SEQUENCE [LARGE SCALE GENOMIC DNA]</scope>
    <source>
        <strain evidence="3 4">BJC16-A31</strain>
    </source>
</reference>
<evidence type="ECO:0000256" key="1">
    <source>
        <dbReference type="SAM" id="SignalP"/>
    </source>
</evidence>
<dbReference type="Pfam" id="PF00578">
    <property type="entry name" value="AhpC-TSA"/>
    <property type="match status" value="1"/>
</dbReference>
<evidence type="ECO:0000313" key="3">
    <source>
        <dbReference type="EMBL" id="ASU35503.1"/>
    </source>
</evidence>
<evidence type="ECO:0000313" key="4">
    <source>
        <dbReference type="Proteomes" id="UP000215002"/>
    </source>
</evidence>
<protein>
    <recommendedName>
        <fullName evidence="2">Thioredoxin domain-containing protein</fullName>
    </recommendedName>
</protein>
<dbReference type="PANTHER" id="PTHR42852">
    <property type="entry name" value="THIOL:DISULFIDE INTERCHANGE PROTEIN DSBE"/>
    <property type="match status" value="1"/>
</dbReference>
<feature type="chain" id="PRO_5012081517" description="Thioredoxin domain-containing protein" evidence="1">
    <location>
        <begin position="21"/>
        <end position="603"/>
    </location>
</feature>
<dbReference type="PROSITE" id="PS51352">
    <property type="entry name" value="THIOREDOXIN_2"/>
    <property type="match status" value="1"/>
</dbReference>
<dbReference type="GO" id="GO:0016491">
    <property type="term" value="F:oxidoreductase activity"/>
    <property type="evidence" value="ECO:0007669"/>
    <property type="project" value="InterPro"/>
</dbReference>
<dbReference type="GO" id="GO:0016209">
    <property type="term" value="F:antioxidant activity"/>
    <property type="evidence" value="ECO:0007669"/>
    <property type="project" value="InterPro"/>
</dbReference>
<organism evidence="3 4">
    <name type="scientific">Mucilaginibacter xinganensis</name>
    <dbReference type="NCBI Taxonomy" id="1234841"/>
    <lineage>
        <taxon>Bacteria</taxon>
        <taxon>Pseudomonadati</taxon>
        <taxon>Bacteroidota</taxon>
        <taxon>Sphingobacteriia</taxon>
        <taxon>Sphingobacteriales</taxon>
        <taxon>Sphingobacteriaceae</taxon>
        <taxon>Mucilaginibacter</taxon>
    </lineage>
</organism>
<dbReference type="OrthoDB" id="634996at2"/>
<dbReference type="Gene3D" id="3.40.30.10">
    <property type="entry name" value="Glutaredoxin"/>
    <property type="match status" value="1"/>
</dbReference>
<keyword evidence="1" id="KW-0732">Signal</keyword>